<dbReference type="Proteomes" id="UP000003460">
    <property type="component" value="Unassembled WGS sequence"/>
</dbReference>
<dbReference type="RefSeq" id="WP_006256093.1">
    <property type="nucleotide sequence ID" value="NZ_GG700643.1"/>
</dbReference>
<protein>
    <submittedName>
        <fullName evidence="1">Uncharacterized protein</fullName>
    </submittedName>
</protein>
<evidence type="ECO:0000313" key="2">
    <source>
        <dbReference type="Proteomes" id="UP000003460"/>
    </source>
</evidence>
<keyword evidence="2" id="KW-1185">Reference proteome</keyword>
<dbReference type="eggNOG" id="COG3519">
    <property type="taxonomic scope" value="Bacteria"/>
</dbReference>
<dbReference type="AlphaFoldDB" id="C9LJ97"/>
<reference evidence="1" key="1">
    <citation type="submission" date="2009-09" db="EMBL/GenBank/DDBJ databases">
        <authorList>
            <person name="Weinstock G."/>
            <person name="Sodergren E."/>
            <person name="Clifton S."/>
            <person name="Fulton L."/>
            <person name="Fulton B."/>
            <person name="Courtney L."/>
            <person name="Fronick C."/>
            <person name="Harrison M."/>
            <person name="Strong C."/>
            <person name="Farmer C."/>
            <person name="Delahaunty K."/>
            <person name="Markovic C."/>
            <person name="Hall O."/>
            <person name="Minx P."/>
            <person name="Tomlinson C."/>
            <person name="Mitreva M."/>
            <person name="Nelson J."/>
            <person name="Hou S."/>
            <person name="Wollam A."/>
            <person name="Pepin K.H."/>
            <person name="Johnson M."/>
            <person name="Bhonagiri V."/>
            <person name="Nash W.E."/>
            <person name="Warren W."/>
            <person name="Chinwalla A."/>
            <person name="Mardis E.R."/>
            <person name="Wilson R.K."/>
        </authorList>
    </citation>
    <scope>NUCLEOTIDE SEQUENCE [LARGE SCALE GENOMIC DNA]</scope>
    <source>
        <strain evidence="1">ATCC 51259</strain>
    </source>
</reference>
<sequence length="533" mass="61670">MIDKRQQDIKERISRYAMDMWGISDPTQMDPVIDLLLDVFAYNSNRLYQDMESSDSAILHRLARLLVPHKWSLPFPAHALMTVNPASSEVHALSIEDRFQTNRMIFSKGLVPISFTPLAAYPLVQAQVKCITFDDKMYTYFGDGRKMVSVLSKDKDDEDEHVIWLGIAISEETLLSTEALMLCILPEDERLNPFIKDTKVYDTDNHSIHTHTPHFSLSDKEKYHYFDDINDYYADNYITIDLAEHPHRESLCCTAVPRVWKDNETEKQQDNLCWFKLQFPSIQFDVNFEEIRFLMNTFPVVNRALFSQKHDFSKEGSIISLPCNDDTHFLHIESLQDSKGRDYTDIRNHFEEYPIGAFSMYFGNLEKFDSDNARSLIIRLMQLLREEGNAFFSLDSDALDDQLGELYKKIEDMGKSAHDTIKQENKPKVFLLTYPEKDAENAELKYWVTDGALANGLDSRALLTQESKIKFMNSGLCFQTTTKQGTIHKNEQDLINSLRYGLLSRNRIVTQEDVRSYISCKLGSSIKDIIAVR</sequence>
<dbReference type="GeneID" id="84576975"/>
<accession>C9LJ97</accession>
<dbReference type="EMBL" id="ACIJ02000027">
    <property type="protein sequence ID" value="EEX70725.1"/>
    <property type="molecule type" value="Genomic_DNA"/>
</dbReference>
<gene>
    <name evidence="1" type="ORF">GCWU000325_02309</name>
</gene>
<name>C9LJ97_9BACT</name>
<evidence type="ECO:0000313" key="1">
    <source>
        <dbReference type="EMBL" id="EEX70725.1"/>
    </source>
</evidence>
<dbReference type="STRING" id="626522.GCWU000325_02309"/>
<organism evidence="1 2">
    <name type="scientific">Alloprevotella tannerae ATCC 51259</name>
    <dbReference type="NCBI Taxonomy" id="626522"/>
    <lineage>
        <taxon>Bacteria</taxon>
        <taxon>Pseudomonadati</taxon>
        <taxon>Bacteroidota</taxon>
        <taxon>Bacteroidia</taxon>
        <taxon>Bacteroidales</taxon>
        <taxon>Prevotellaceae</taxon>
        <taxon>Alloprevotella</taxon>
    </lineage>
</organism>
<comment type="caution">
    <text evidence="1">The sequence shown here is derived from an EMBL/GenBank/DDBJ whole genome shotgun (WGS) entry which is preliminary data.</text>
</comment>
<dbReference type="HOGENOM" id="CLU_029440_0_0_10"/>
<proteinExistence type="predicted"/>